<name>A0AAD4ML27_9BILA</name>
<organism evidence="1 2">
    <name type="scientific">Ditylenchus destructor</name>
    <dbReference type="NCBI Taxonomy" id="166010"/>
    <lineage>
        <taxon>Eukaryota</taxon>
        <taxon>Metazoa</taxon>
        <taxon>Ecdysozoa</taxon>
        <taxon>Nematoda</taxon>
        <taxon>Chromadorea</taxon>
        <taxon>Rhabditida</taxon>
        <taxon>Tylenchina</taxon>
        <taxon>Tylenchomorpha</taxon>
        <taxon>Sphaerularioidea</taxon>
        <taxon>Anguinidae</taxon>
        <taxon>Anguininae</taxon>
        <taxon>Ditylenchus</taxon>
    </lineage>
</organism>
<dbReference type="EMBL" id="JAKKPZ010000268">
    <property type="protein sequence ID" value="KAI1697438.1"/>
    <property type="molecule type" value="Genomic_DNA"/>
</dbReference>
<dbReference type="Proteomes" id="UP001201812">
    <property type="component" value="Unassembled WGS sequence"/>
</dbReference>
<reference evidence="1" key="1">
    <citation type="submission" date="2022-01" db="EMBL/GenBank/DDBJ databases">
        <title>Genome Sequence Resource for Two Populations of Ditylenchus destructor, the Migratory Endoparasitic Phytonematode.</title>
        <authorList>
            <person name="Zhang H."/>
            <person name="Lin R."/>
            <person name="Xie B."/>
        </authorList>
    </citation>
    <scope>NUCLEOTIDE SEQUENCE</scope>
    <source>
        <strain evidence="1">BazhouSP</strain>
    </source>
</reference>
<sequence>MEVNNDVEIRFESPGLLDISTHYFVVSSFFSLCKSKAQMICSGKRKKKRRNSVWKYPAARVIQIDFPHRCLLPFASRFE</sequence>
<comment type="caution">
    <text evidence="1">The sequence shown here is derived from an EMBL/GenBank/DDBJ whole genome shotgun (WGS) entry which is preliminary data.</text>
</comment>
<evidence type="ECO:0000313" key="2">
    <source>
        <dbReference type="Proteomes" id="UP001201812"/>
    </source>
</evidence>
<keyword evidence="2" id="KW-1185">Reference proteome</keyword>
<evidence type="ECO:0000313" key="1">
    <source>
        <dbReference type="EMBL" id="KAI1697438.1"/>
    </source>
</evidence>
<proteinExistence type="predicted"/>
<accession>A0AAD4ML27</accession>
<protein>
    <submittedName>
        <fullName evidence="1">Uncharacterized protein</fullName>
    </submittedName>
</protein>
<dbReference type="AlphaFoldDB" id="A0AAD4ML27"/>
<gene>
    <name evidence="1" type="ORF">DdX_18496</name>
</gene>